<dbReference type="PROSITE" id="PS00636">
    <property type="entry name" value="DNAJ_1"/>
    <property type="match status" value="1"/>
</dbReference>
<dbReference type="InterPro" id="IPR018253">
    <property type="entry name" value="DnaJ_domain_CS"/>
</dbReference>
<dbReference type="Pfam" id="PF00226">
    <property type="entry name" value="DnaJ"/>
    <property type="match status" value="1"/>
</dbReference>
<evidence type="ECO:0000313" key="4">
    <source>
        <dbReference type="Proteomes" id="UP000279833"/>
    </source>
</evidence>
<dbReference type="PANTHER" id="PTHR44157:SF1">
    <property type="entry name" value="DNAJ HOMOLOG SUBFAMILY C MEMBER 11"/>
    <property type="match status" value="1"/>
</dbReference>
<dbReference type="PROSITE" id="PS50076">
    <property type="entry name" value="DNAJ_2"/>
    <property type="match status" value="1"/>
</dbReference>
<dbReference type="AlphaFoldDB" id="A0A183L2X2"/>
<feature type="domain" description="J" evidence="2">
    <location>
        <begin position="50"/>
        <end position="127"/>
    </location>
</feature>
<feature type="compositionally biased region" description="Basic and acidic residues" evidence="1">
    <location>
        <begin position="1"/>
        <end position="20"/>
    </location>
</feature>
<sequence length="231" mass="26219">MYADHNSKFDDSSYRGHEVVDSADDSDEPVDPEFINLLEDIEGNEHENIDLYSVLGVDKNASAADLRMAYKRLSLLFHPDKHSISTPEDNEKINSNPSDAVAAFSQIASAYAILSNPEQRAIYDSFGYRVFHPELSNDFKKDLGGFPVSNCYGLRESKRYNQPIFQHLVGLQMQGWQIASFQKSAPELRLEYLLLKEKARVSKQLQLTQPTSEFSLGLDLTDVFDRYLKVS</sequence>
<dbReference type="SMART" id="SM00271">
    <property type="entry name" value="DnaJ"/>
    <property type="match status" value="1"/>
</dbReference>
<accession>A0A183L2X2</accession>
<dbReference type="WBParaSite" id="SCUD_0002167901-mRNA-1">
    <property type="protein sequence ID" value="SCUD_0002167901-mRNA-1"/>
    <property type="gene ID" value="SCUD_0002167901"/>
</dbReference>
<evidence type="ECO:0000313" key="3">
    <source>
        <dbReference type="EMBL" id="VDP76183.1"/>
    </source>
</evidence>
<protein>
    <submittedName>
        <fullName evidence="5">J domain-containing protein</fullName>
    </submittedName>
</protein>
<evidence type="ECO:0000313" key="5">
    <source>
        <dbReference type="WBParaSite" id="SCUD_0002167901-mRNA-1"/>
    </source>
</evidence>
<dbReference type="Proteomes" id="UP000279833">
    <property type="component" value="Unassembled WGS sequence"/>
</dbReference>
<dbReference type="GO" id="GO:0042407">
    <property type="term" value="P:cristae formation"/>
    <property type="evidence" value="ECO:0007669"/>
    <property type="project" value="TreeGrafter"/>
</dbReference>
<dbReference type="GO" id="GO:0005739">
    <property type="term" value="C:mitochondrion"/>
    <property type="evidence" value="ECO:0007669"/>
    <property type="project" value="GOC"/>
</dbReference>
<dbReference type="InterPro" id="IPR052243">
    <property type="entry name" value="Mito_inner_membrane_organizer"/>
</dbReference>
<name>A0A183L2X2_9TREM</name>
<dbReference type="Gene3D" id="1.10.287.110">
    <property type="entry name" value="DnaJ domain"/>
    <property type="match status" value="1"/>
</dbReference>
<evidence type="ECO:0000256" key="1">
    <source>
        <dbReference type="SAM" id="MobiDB-lite"/>
    </source>
</evidence>
<dbReference type="InterPro" id="IPR001623">
    <property type="entry name" value="DnaJ_domain"/>
</dbReference>
<reference evidence="3 4" key="2">
    <citation type="submission" date="2018-11" db="EMBL/GenBank/DDBJ databases">
        <authorList>
            <consortium name="Pathogen Informatics"/>
        </authorList>
    </citation>
    <scope>NUCLEOTIDE SEQUENCE [LARGE SCALE GENOMIC DNA]</scope>
    <source>
        <strain evidence="3">Dakar</strain>
        <strain evidence="4">Dakar, Senegal</strain>
    </source>
</reference>
<dbReference type="PRINTS" id="PR00625">
    <property type="entry name" value="JDOMAIN"/>
</dbReference>
<evidence type="ECO:0000259" key="2">
    <source>
        <dbReference type="PROSITE" id="PS50076"/>
    </source>
</evidence>
<dbReference type="PANTHER" id="PTHR44157">
    <property type="entry name" value="DNAJ HOMOLOG SUBFAMILY C MEMBER 11"/>
    <property type="match status" value="1"/>
</dbReference>
<gene>
    <name evidence="3" type="ORF">SCUD_LOCUS21676</name>
</gene>
<reference evidence="5" key="1">
    <citation type="submission" date="2016-06" db="UniProtKB">
        <authorList>
            <consortium name="WormBaseParasite"/>
        </authorList>
    </citation>
    <scope>IDENTIFICATION</scope>
</reference>
<dbReference type="EMBL" id="UZAK01047109">
    <property type="protein sequence ID" value="VDP76183.1"/>
    <property type="molecule type" value="Genomic_DNA"/>
</dbReference>
<dbReference type="CDD" id="cd06257">
    <property type="entry name" value="DnaJ"/>
    <property type="match status" value="1"/>
</dbReference>
<feature type="compositionally biased region" description="Acidic residues" evidence="1">
    <location>
        <begin position="21"/>
        <end position="31"/>
    </location>
</feature>
<dbReference type="SUPFAM" id="SSF46565">
    <property type="entry name" value="Chaperone J-domain"/>
    <property type="match status" value="1"/>
</dbReference>
<dbReference type="InterPro" id="IPR036869">
    <property type="entry name" value="J_dom_sf"/>
</dbReference>
<proteinExistence type="predicted"/>
<organism evidence="5">
    <name type="scientific">Schistosoma curassoni</name>
    <dbReference type="NCBI Taxonomy" id="6186"/>
    <lineage>
        <taxon>Eukaryota</taxon>
        <taxon>Metazoa</taxon>
        <taxon>Spiralia</taxon>
        <taxon>Lophotrochozoa</taxon>
        <taxon>Platyhelminthes</taxon>
        <taxon>Trematoda</taxon>
        <taxon>Digenea</taxon>
        <taxon>Strigeidida</taxon>
        <taxon>Schistosomatoidea</taxon>
        <taxon>Schistosomatidae</taxon>
        <taxon>Schistosoma</taxon>
    </lineage>
</organism>
<keyword evidence="4" id="KW-1185">Reference proteome</keyword>
<dbReference type="STRING" id="6186.A0A183L2X2"/>
<feature type="region of interest" description="Disordered" evidence="1">
    <location>
        <begin position="1"/>
        <end position="31"/>
    </location>
</feature>